<sequence>MVINLTESDREQEEYTSSRLEPRATTSQIRVEVENSMRLEDYKYLLMSGVASVSCKEANIGELPERAD</sequence>
<feature type="region of interest" description="Disordered" evidence="1">
    <location>
        <begin position="1"/>
        <end position="23"/>
    </location>
</feature>
<comment type="caution">
    <text evidence="2">The sequence shown here is derived from an EMBL/GenBank/DDBJ whole genome shotgun (WGS) entry which is preliminary data.</text>
</comment>
<evidence type="ECO:0000256" key="1">
    <source>
        <dbReference type="SAM" id="MobiDB-lite"/>
    </source>
</evidence>
<gene>
    <name evidence="2" type="ORF">MEUPH1_LOCUS13479</name>
</gene>
<organism evidence="2 3">
    <name type="scientific">Macrosiphum euphorbiae</name>
    <name type="common">potato aphid</name>
    <dbReference type="NCBI Taxonomy" id="13131"/>
    <lineage>
        <taxon>Eukaryota</taxon>
        <taxon>Metazoa</taxon>
        <taxon>Ecdysozoa</taxon>
        <taxon>Arthropoda</taxon>
        <taxon>Hexapoda</taxon>
        <taxon>Insecta</taxon>
        <taxon>Pterygota</taxon>
        <taxon>Neoptera</taxon>
        <taxon>Paraneoptera</taxon>
        <taxon>Hemiptera</taxon>
        <taxon>Sternorrhyncha</taxon>
        <taxon>Aphidomorpha</taxon>
        <taxon>Aphidoidea</taxon>
        <taxon>Aphididae</taxon>
        <taxon>Macrosiphini</taxon>
        <taxon>Macrosiphum</taxon>
    </lineage>
</organism>
<dbReference type="Proteomes" id="UP001160148">
    <property type="component" value="Unassembled WGS sequence"/>
</dbReference>
<keyword evidence="3" id="KW-1185">Reference proteome</keyword>
<dbReference type="AlphaFoldDB" id="A0AAV0WQ01"/>
<dbReference type="EMBL" id="CARXXK010000002">
    <property type="protein sequence ID" value="CAI6357903.1"/>
    <property type="molecule type" value="Genomic_DNA"/>
</dbReference>
<reference evidence="2 3" key="1">
    <citation type="submission" date="2023-01" db="EMBL/GenBank/DDBJ databases">
        <authorList>
            <person name="Whitehead M."/>
        </authorList>
    </citation>
    <scope>NUCLEOTIDE SEQUENCE [LARGE SCALE GENOMIC DNA]</scope>
</reference>
<proteinExistence type="predicted"/>
<accession>A0AAV0WQ01</accession>
<evidence type="ECO:0000313" key="3">
    <source>
        <dbReference type="Proteomes" id="UP001160148"/>
    </source>
</evidence>
<evidence type="ECO:0000313" key="2">
    <source>
        <dbReference type="EMBL" id="CAI6357903.1"/>
    </source>
</evidence>
<protein>
    <submittedName>
        <fullName evidence="2">Uncharacterized protein</fullName>
    </submittedName>
</protein>
<name>A0AAV0WQ01_9HEMI</name>